<dbReference type="InterPro" id="IPR003735">
    <property type="entry name" value="Metal_Tscrpt_repr"/>
</dbReference>
<name>A0A1F7WHJ7_9BACT</name>
<comment type="caution">
    <text evidence="1">The sequence shown here is derived from an EMBL/GenBank/DDBJ whole genome shotgun (WGS) entry which is preliminary data.</text>
</comment>
<dbReference type="Proteomes" id="UP000176198">
    <property type="component" value="Unassembled WGS sequence"/>
</dbReference>
<dbReference type="GO" id="GO:0046872">
    <property type="term" value="F:metal ion binding"/>
    <property type="evidence" value="ECO:0007669"/>
    <property type="project" value="InterPro"/>
</dbReference>
<reference evidence="1 2" key="1">
    <citation type="journal article" date="2016" name="Nat. Commun.">
        <title>Thousands of microbial genomes shed light on interconnected biogeochemical processes in an aquifer system.</title>
        <authorList>
            <person name="Anantharaman K."/>
            <person name="Brown C.T."/>
            <person name="Hug L.A."/>
            <person name="Sharon I."/>
            <person name="Castelle C.J."/>
            <person name="Probst A.J."/>
            <person name="Thomas B.C."/>
            <person name="Singh A."/>
            <person name="Wilkins M.J."/>
            <person name="Karaoz U."/>
            <person name="Brodie E.L."/>
            <person name="Williams K.H."/>
            <person name="Hubbard S.S."/>
            <person name="Banfield J.F."/>
        </authorList>
    </citation>
    <scope>NUCLEOTIDE SEQUENCE [LARGE SCALE GENOMIC DNA]</scope>
</reference>
<evidence type="ECO:0000313" key="1">
    <source>
        <dbReference type="EMBL" id="OGM02302.1"/>
    </source>
</evidence>
<dbReference type="GO" id="GO:0045892">
    <property type="term" value="P:negative regulation of DNA-templated transcription"/>
    <property type="evidence" value="ECO:0007669"/>
    <property type="project" value="UniProtKB-ARBA"/>
</dbReference>
<dbReference type="Pfam" id="PF02583">
    <property type="entry name" value="Trns_repr_metal"/>
    <property type="match status" value="1"/>
</dbReference>
<dbReference type="InterPro" id="IPR038390">
    <property type="entry name" value="Metal_Tscrpt_repr_sf"/>
</dbReference>
<dbReference type="CDD" id="cd10148">
    <property type="entry name" value="CsoR-like_DUF156"/>
    <property type="match status" value="1"/>
</dbReference>
<protein>
    <recommendedName>
        <fullName evidence="3">Transcriptional regulator</fullName>
    </recommendedName>
</protein>
<dbReference type="GO" id="GO:0003677">
    <property type="term" value="F:DNA binding"/>
    <property type="evidence" value="ECO:0007669"/>
    <property type="project" value="InterPro"/>
</dbReference>
<dbReference type="AlphaFoldDB" id="A0A1F7WHJ7"/>
<organism evidence="1 2">
    <name type="scientific">Candidatus Woesebacteria bacterium GWA1_41_8</name>
    <dbReference type="NCBI Taxonomy" id="1802471"/>
    <lineage>
        <taxon>Bacteria</taxon>
        <taxon>Candidatus Woeseibacteriota</taxon>
    </lineage>
</organism>
<gene>
    <name evidence="1" type="ORF">A2115_00980</name>
</gene>
<evidence type="ECO:0008006" key="3">
    <source>
        <dbReference type="Google" id="ProtNLM"/>
    </source>
</evidence>
<dbReference type="STRING" id="1802471.A2115_00980"/>
<evidence type="ECO:0000313" key="2">
    <source>
        <dbReference type="Proteomes" id="UP000176198"/>
    </source>
</evidence>
<dbReference type="EMBL" id="MGFJ01000025">
    <property type="protein sequence ID" value="OGM02302.1"/>
    <property type="molecule type" value="Genomic_DNA"/>
</dbReference>
<proteinExistence type="predicted"/>
<dbReference type="PANTHER" id="PTHR33677">
    <property type="entry name" value="TRANSCRIPTIONAL REPRESSOR FRMR-RELATED"/>
    <property type="match status" value="1"/>
</dbReference>
<dbReference type="Gene3D" id="1.20.58.1000">
    <property type="entry name" value="Metal-sensitive repressor, helix protomer"/>
    <property type="match status" value="1"/>
</dbReference>
<accession>A0A1F7WHJ7</accession>
<sequence length="84" mass="9404">MSNRQNIDSINVRLNKVRGQIDGIKKMYAKSKCDCVEILQQISAVRAALAKVSQMILLDEAVKCEDAGDIKKLKKIISKSFHTI</sequence>